<dbReference type="AlphaFoldDB" id="A0A0D3F852"/>
<dbReference type="HOGENOM" id="CLU_2403262_0_0_1"/>
<dbReference type="PaxDb" id="65489-OBART02G25680.1"/>
<name>A0A0D3F852_9ORYZ</name>
<dbReference type="Gramene" id="OBART02G25680.1">
    <property type="protein sequence ID" value="OBART02G25680.1"/>
    <property type="gene ID" value="OBART02G25680"/>
</dbReference>
<proteinExistence type="predicted"/>
<organism evidence="1">
    <name type="scientific">Oryza barthii</name>
    <dbReference type="NCBI Taxonomy" id="65489"/>
    <lineage>
        <taxon>Eukaryota</taxon>
        <taxon>Viridiplantae</taxon>
        <taxon>Streptophyta</taxon>
        <taxon>Embryophyta</taxon>
        <taxon>Tracheophyta</taxon>
        <taxon>Spermatophyta</taxon>
        <taxon>Magnoliopsida</taxon>
        <taxon>Liliopsida</taxon>
        <taxon>Poales</taxon>
        <taxon>Poaceae</taxon>
        <taxon>BOP clade</taxon>
        <taxon>Oryzoideae</taxon>
        <taxon>Oryzeae</taxon>
        <taxon>Oryzinae</taxon>
        <taxon>Oryza</taxon>
    </lineage>
</organism>
<keyword evidence="2" id="KW-1185">Reference proteome</keyword>
<evidence type="ECO:0000313" key="2">
    <source>
        <dbReference type="Proteomes" id="UP000026960"/>
    </source>
</evidence>
<protein>
    <submittedName>
        <fullName evidence="1">Uncharacterized protein</fullName>
    </submittedName>
</protein>
<evidence type="ECO:0000313" key="1">
    <source>
        <dbReference type="EnsemblPlants" id="OBART02G25680.1"/>
    </source>
</evidence>
<accession>A0A0D3F852</accession>
<reference evidence="1" key="1">
    <citation type="journal article" date="2009" name="Rice">
        <title>De Novo Next Generation Sequencing of Plant Genomes.</title>
        <authorList>
            <person name="Rounsley S."/>
            <person name="Marri P.R."/>
            <person name="Yu Y."/>
            <person name="He R."/>
            <person name="Sisneros N."/>
            <person name="Goicoechea J.L."/>
            <person name="Lee S.J."/>
            <person name="Angelova A."/>
            <person name="Kudrna D."/>
            <person name="Luo M."/>
            <person name="Affourtit J."/>
            <person name="Desany B."/>
            <person name="Knight J."/>
            <person name="Niazi F."/>
            <person name="Egholm M."/>
            <person name="Wing R.A."/>
        </authorList>
    </citation>
    <scope>NUCLEOTIDE SEQUENCE [LARGE SCALE GENOMIC DNA]</scope>
    <source>
        <strain evidence="1">cv. IRGC 105608</strain>
    </source>
</reference>
<dbReference type="EnsemblPlants" id="OBART02G25680.1">
    <property type="protein sequence ID" value="OBART02G25680.1"/>
    <property type="gene ID" value="OBART02G25680"/>
</dbReference>
<dbReference type="Proteomes" id="UP000026960">
    <property type="component" value="Chromosome 2"/>
</dbReference>
<sequence>MVGSGSRSSTSSIGSGWHGIRSLCTFGVQVIFGGFRCGCYGLRGESLAPLPVLATATPSGVVHLLEGIAIGAHIQHHFKEFLPVKTLDSLGSDDVVVLSAYPS</sequence>
<reference evidence="1" key="2">
    <citation type="submission" date="2015-03" db="UniProtKB">
        <authorList>
            <consortium name="EnsemblPlants"/>
        </authorList>
    </citation>
    <scope>IDENTIFICATION</scope>
</reference>